<protein>
    <submittedName>
        <fullName evidence="2">Uncharacterized protein</fullName>
    </submittedName>
</protein>
<proteinExistence type="predicted"/>
<accession>A0A1H2MFX3</accession>
<feature type="transmembrane region" description="Helical" evidence="1">
    <location>
        <begin position="6"/>
        <end position="26"/>
    </location>
</feature>
<evidence type="ECO:0000313" key="2">
    <source>
        <dbReference type="EMBL" id="SDU92022.1"/>
    </source>
</evidence>
<gene>
    <name evidence="2" type="ORF">SAMN04488544_1984</name>
</gene>
<evidence type="ECO:0000313" key="3">
    <source>
        <dbReference type="Proteomes" id="UP000198825"/>
    </source>
</evidence>
<sequence length="99" mass="9889">MNAVSGFGLVDLIALVLVVSSVAGALASRRGILGALFSGVGTAIFCWLACLALVAWAPGAVGQAASSSALLQLVPVPGPALQQARELGNWFAGQLDARA</sequence>
<dbReference type="Proteomes" id="UP000198825">
    <property type="component" value="Chromosome I"/>
</dbReference>
<reference evidence="3" key="1">
    <citation type="submission" date="2016-10" db="EMBL/GenBank/DDBJ databases">
        <authorList>
            <person name="Varghese N."/>
            <person name="Submissions S."/>
        </authorList>
    </citation>
    <scope>NUCLEOTIDE SEQUENCE [LARGE SCALE GENOMIC DNA]</scope>
    <source>
        <strain evidence="3">DSM 21743</strain>
    </source>
</reference>
<keyword evidence="1" id="KW-0472">Membrane</keyword>
<keyword evidence="1" id="KW-0812">Transmembrane</keyword>
<name>A0A1H2MFX3_9ACTN</name>
<dbReference type="AlphaFoldDB" id="A0A1H2MFX3"/>
<keyword evidence="3" id="KW-1185">Reference proteome</keyword>
<evidence type="ECO:0000256" key="1">
    <source>
        <dbReference type="SAM" id="Phobius"/>
    </source>
</evidence>
<dbReference type="OrthoDB" id="9977149at2"/>
<keyword evidence="1" id="KW-1133">Transmembrane helix</keyword>
<organism evidence="2 3">
    <name type="scientific">Microlunatus sagamiharensis</name>
    <dbReference type="NCBI Taxonomy" id="546874"/>
    <lineage>
        <taxon>Bacteria</taxon>
        <taxon>Bacillati</taxon>
        <taxon>Actinomycetota</taxon>
        <taxon>Actinomycetes</taxon>
        <taxon>Propionibacteriales</taxon>
        <taxon>Propionibacteriaceae</taxon>
        <taxon>Microlunatus</taxon>
    </lineage>
</organism>
<dbReference type="RefSeq" id="WP_091074272.1">
    <property type="nucleotide sequence ID" value="NZ_LT629799.1"/>
</dbReference>
<dbReference type="EMBL" id="LT629799">
    <property type="protein sequence ID" value="SDU92022.1"/>
    <property type="molecule type" value="Genomic_DNA"/>
</dbReference>
<feature type="transmembrane region" description="Helical" evidence="1">
    <location>
        <begin position="33"/>
        <end position="57"/>
    </location>
</feature>